<reference evidence="1" key="1">
    <citation type="submission" date="2023-07" db="EMBL/GenBank/DDBJ databases">
        <title>Chromosome-level genome assembly of Artemia franciscana.</title>
        <authorList>
            <person name="Jo E."/>
        </authorList>
    </citation>
    <scope>NUCLEOTIDE SEQUENCE</scope>
    <source>
        <tissue evidence="1">Whole body</tissue>
    </source>
</reference>
<dbReference type="AlphaFoldDB" id="A0AA88L4P5"/>
<sequence length="102" mass="11940">MSCPDTGSIPFEDFFIQTIATLLFQKFKTATTLFSNFGRFKDRLRANLNNIPAEERQRIDEQMFPYEEYFNQYLKLQSIPQGQTPLLGNQDIQSCIGQRNHQ</sequence>
<accession>A0AA88L4P5</accession>
<evidence type="ECO:0000313" key="1">
    <source>
        <dbReference type="EMBL" id="KAK2712586.1"/>
    </source>
</evidence>
<organism evidence="1 2">
    <name type="scientific">Artemia franciscana</name>
    <name type="common">Brine shrimp</name>
    <name type="synonym">Artemia sanfranciscana</name>
    <dbReference type="NCBI Taxonomy" id="6661"/>
    <lineage>
        <taxon>Eukaryota</taxon>
        <taxon>Metazoa</taxon>
        <taxon>Ecdysozoa</taxon>
        <taxon>Arthropoda</taxon>
        <taxon>Crustacea</taxon>
        <taxon>Branchiopoda</taxon>
        <taxon>Anostraca</taxon>
        <taxon>Artemiidae</taxon>
        <taxon>Artemia</taxon>
    </lineage>
</organism>
<name>A0AA88L4P5_ARTSF</name>
<dbReference type="Proteomes" id="UP001187531">
    <property type="component" value="Unassembled WGS sequence"/>
</dbReference>
<comment type="caution">
    <text evidence="1">The sequence shown here is derived from an EMBL/GenBank/DDBJ whole genome shotgun (WGS) entry which is preliminary data.</text>
</comment>
<protein>
    <submittedName>
        <fullName evidence="1">Uncharacterized protein</fullName>
    </submittedName>
</protein>
<gene>
    <name evidence="1" type="ORF">QYM36_011316</name>
</gene>
<evidence type="ECO:0000313" key="2">
    <source>
        <dbReference type="Proteomes" id="UP001187531"/>
    </source>
</evidence>
<keyword evidence="2" id="KW-1185">Reference proteome</keyword>
<proteinExistence type="predicted"/>
<dbReference type="EMBL" id="JAVRJZ010000015">
    <property type="protein sequence ID" value="KAK2712586.1"/>
    <property type="molecule type" value="Genomic_DNA"/>
</dbReference>